<protein>
    <recommendedName>
        <fullName evidence="5">Peptidase M3A/M3B catalytic domain-containing protein</fullName>
    </recommendedName>
</protein>
<gene>
    <name evidence="2" type="ORF">E3A20_28100</name>
    <name evidence="3" type="ORF">E3A20_28120</name>
</gene>
<dbReference type="AlphaFoldDB" id="A0A5C6M1I7"/>
<dbReference type="Gene3D" id="1.10.1370.40">
    <property type="match status" value="1"/>
</dbReference>
<evidence type="ECO:0000313" key="2">
    <source>
        <dbReference type="EMBL" id="TWW08059.1"/>
    </source>
</evidence>
<feature type="region of interest" description="Disordered" evidence="1">
    <location>
        <begin position="1"/>
        <end position="29"/>
    </location>
</feature>
<reference evidence="2 4" key="1">
    <citation type="submission" date="2019-08" db="EMBL/GenBank/DDBJ databases">
        <title>100 year-old enigma solved: identification of Planctomyces bekefii, the type genus and species of the phylum Planctomycetes.</title>
        <authorList>
            <person name="Svetlana D.N."/>
            <person name="Overmann J."/>
        </authorList>
    </citation>
    <scope>NUCLEOTIDE SEQUENCE [LARGE SCALE GENOMIC DNA]</scope>
    <source>
        <strain evidence="2">Phe10_nw2017</strain>
    </source>
</reference>
<reference evidence="2 4" key="2">
    <citation type="submission" date="2019-08" db="EMBL/GenBank/DDBJ databases">
        <authorList>
            <person name="Henke P."/>
        </authorList>
    </citation>
    <scope>NUCLEOTIDE SEQUENCE [LARGE SCALE GENOMIC DNA]</scope>
    <source>
        <strain evidence="2">Phe10_nw2017</strain>
    </source>
</reference>
<keyword evidence="4" id="KW-1185">Reference proteome</keyword>
<evidence type="ECO:0008006" key="5">
    <source>
        <dbReference type="Google" id="ProtNLM"/>
    </source>
</evidence>
<dbReference type="EMBL" id="SRHE01000865">
    <property type="protein sequence ID" value="TWW08061.1"/>
    <property type="molecule type" value="Genomic_DNA"/>
</dbReference>
<sequence>GGSQHPLQVFRAFRGRDPDPAALLKQSGL</sequence>
<dbReference type="Proteomes" id="UP000321083">
    <property type="component" value="Unassembled WGS sequence"/>
</dbReference>
<name>A0A5C6M1I7_9PLAN</name>
<evidence type="ECO:0000256" key="1">
    <source>
        <dbReference type="SAM" id="MobiDB-lite"/>
    </source>
</evidence>
<evidence type="ECO:0000313" key="4">
    <source>
        <dbReference type="Proteomes" id="UP000321083"/>
    </source>
</evidence>
<comment type="caution">
    <text evidence="2">The sequence shown here is derived from an EMBL/GenBank/DDBJ whole genome shotgun (WGS) entry which is preliminary data.</text>
</comment>
<feature type="non-terminal residue" evidence="2">
    <location>
        <position position="1"/>
    </location>
</feature>
<dbReference type="EMBL" id="SRHE01000865">
    <property type="protein sequence ID" value="TWW08059.1"/>
    <property type="molecule type" value="Genomic_DNA"/>
</dbReference>
<accession>A0A5C6M1I7</accession>
<evidence type="ECO:0000313" key="3">
    <source>
        <dbReference type="EMBL" id="TWW08061.1"/>
    </source>
</evidence>
<organism evidence="2 4">
    <name type="scientific">Planctomyces bekefii</name>
    <dbReference type="NCBI Taxonomy" id="1653850"/>
    <lineage>
        <taxon>Bacteria</taxon>
        <taxon>Pseudomonadati</taxon>
        <taxon>Planctomycetota</taxon>
        <taxon>Planctomycetia</taxon>
        <taxon>Planctomycetales</taxon>
        <taxon>Planctomycetaceae</taxon>
        <taxon>Planctomyces</taxon>
    </lineage>
</organism>
<proteinExistence type="predicted"/>